<dbReference type="WBParaSite" id="GPUH_0000796601-mRNA-1">
    <property type="protein sequence ID" value="GPUH_0000796601-mRNA-1"/>
    <property type="gene ID" value="GPUH_0000796601"/>
</dbReference>
<evidence type="ECO:0000313" key="3">
    <source>
        <dbReference type="Proteomes" id="UP000271098"/>
    </source>
</evidence>
<dbReference type="EMBL" id="UYRT01021923">
    <property type="protein sequence ID" value="VDK60276.1"/>
    <property type="molecule type" value="Genomic_DNA"/>
</dbReference>
<accession>A0A183DGW6</accession>
<reference evidence="4" key="1">
    <citation type="submission" date="2016-06" db="UniProtKB">
        <authorList>
            <consortium name="WormBaseParasite"/>
        </authorList>
    </citation>
    <scope>IDENTIFICATION</scope>
</reference>
<dbReference type="Proteomes" id="UP000271098">
    <property type="component" value="Unassembled WGS sequence"/>
</dbReference>
<reference evidence="2 3" key="2">
    <citation type="submission" date="2018-11" db="EMBL/GenBank/DDBJ databases">
        <authorList>
            <consortium name="Pathogen Informatics"/>
        </authorList>
    </citation>
    <scope>NUCLEOTIDE SEQUENCE [LARGE SCALE GENOMIC DNA]</scope>
</reference>
<protein>
    <submittedName>
        <fullName evidence="4">Transposase</fullName>
    </submittedName>
</protein>
<dbReference type="AlphaFoldDB" id="A0A183DGW6"/>
<feature type="region of interest" description="Disordered" evidence="1">
    <location>
        <begin position="38"/>
        <end position="78"/>
    </location>
</feature>
<evidence type="ECO:0000313" key="2">
    <source>
        <dbReference type="EMBL" id="VDK60276.1"/>
    </source>
</evidence>
<keyword evidence="3" id="KW-1185">Reference proteome</keyword>
<sequence length="78" mass="9404">MMLEHAERIVSGASLHKTNPDTLDRIIRYIDGINQRQRRIFSPRTSRRRTPVRPSRRRLISRPNRRRTNFSPTDFVFE</sequence>
<gene>
    <name evidence="2" type="ORF">GPUH_LOCUS7963</name>
</gene>
<proteinExistence type="predicted"/>
<organism evidence="4">
    <name type="scientific">Gongylonema pulchrum</name>
    <dbReference type="NCBI Taxonomy" id="637853"/>
    <lineage>
        <taxon>Eukaryota</taxon>
        <taxon>Metazoa</taxon>
        <taxon>Ecdysozoa</taxon>
        <taxon>Nematoda</taxon>
        <taxon>Chromadorea</taxon>
        <taxon>Rhabditida</taxon>
        <taxon>Spirurina</taxon>
        <taxon>Spiruromorpha</taxon>
        <taxon>Spiruroidea</taxon>
        <taxon>Gongylonematidae</taxon>
        <taxon>Gongylonema</taxon>
    </lineage>
</organism>
<feature type="compositionally biased region" description="Basic residues" evidence="1">
    <location>
        <begin position="38"/>
        <end position="68"/>
    </location>
</feature>
<name>A0A183DGW6_9BILA</name>
<evidence type="ECO:0000313" key="4">
    <source>
        <dbReference type="WBParaSite" id="GPUH_0000796601-mRNA-1"/>
    </source>
</evidence>
<evidence type="ECO:0000256" key="1">
    <source>
        <dbReference type="SAM" id="MobiDB-lite"/>
    </source>
</evidence>